<feature type="region of interest" description="Disordered" evidence="1">
    <location>
        <begin position="262"/>
        <end position="282"/>
    </location>
</feature>
<keyword evidence="2" id="KW-1133">Transmembrane helix</keyword>
<dbReference type="PROSITE" id="PS50184">
    <property type="entry name" value="VWFC_2"/>
    <property type="match status" value="2"/>
</dbReference>
<feature type="transmembrane region" description="Helical" evidence="2">
    <location>
        <begin position="823"/>
        <end position="849"/>
    </location>
</feature>
<feature type="domain" description="VWFC" evidence="3">
    <location>
        <begin position="534"/>
        <end position="603"/>
    </location>
</feature>
<feature type="region of interest" description="Disordered" evidence="1">
    <location>
        <begin position="1108"/>
        <end position="1155"/>
    </location>
</feature>
<feature type="region of interest" description="Disordered" evidence="1">
    <location>
        <begin position="877"/>
        <end position="921"/>
    </location>
</feature>
<name>G7YU82_CLOSI</name>
<keyword evidence="2" id="KW-0472">Membrane</keyword>
<feature type="region of interest" description="Disordered" evidence="1">
    <location>
        <begin position="1205"/>
        <end position="1241"/>
    </location>
</feature>
<keyword evidence="5" id="KW-1185">Reference proteome</keyword>
<evidence type="ECO:0000313" key="5">
    <source>
        <dbReference type="Proteomes" id="UP000008909"/>
    </source>
</evidence>
<feature type="compositionally biased region" description="Polar residues" evidence="1">
    <location>
        <begin position="976"/>
        <end position="986"/>
    </location>
</feature>
<protein>
    <recommendedName>
        <fullName evidence="3">VWFC domain-containing protein</fullName>
    </recommendedName>
</protein>
<organism evidence="4 5">
    <name type="scientific">Clonorchis sinensis</name>
    <name type="common">Chinese liver fluke</name>
    <dbReference type="NCBI Taxonomy" id="79923"/>
    <lineage>
        <taxon>Eukaryota</taxon>
        <taxon>Metazoa</taxon>
        <taxon>Spiralia</taxon>
        <taxon>Lophotrochozoa</taxon>
        <taxon>Platyhelminthes</taxon>
        <taxon>Trematoda</taxon>
        <taxon>Digenea</taxon>
        <taxon>Opisthorchiida</taxon>
        <taxon>Opisthorchiata</taxon>
        <taxon>Opisthorchiidae</taxon>
        <taxon>Clonorchis</taxon>
    </lineage>
</organism>
<feature type="compositionally biased region" description="Acidic residues" evidence="1">
    <location>
        <begin position="935"/>
        <end position="947"/>
    </location>
</feature>
<feature type="domain" description="VWFC" evidence="3">
    <location>
        <begin position="288"/>
        <end position="353"/>
    </location>
</feature>
<dbReference type="PROSITE" id="PS01208">
    <property type="entry name" value="VWFC_1"/>
    <property type="match status" value="1"/>
</dbReference>
<dbReference type="InterPro" id="IPR001007">
    <property type="entry name" value="VWF_dom"/>
</dbReference>
<gene>
    <name evidence="4" type="ORF">CLF_111034</name>
</gene>
<feature type="region of interest" description="Disordered" evidence="1">
    <location>
        <begin position="933"/>
        <end position="954"/>
    </location>
</feature>
<feature type="compositionally biased region" description="Basic and acidic residues" evidence="1">
    <location>
        <begin position="265"/>
        <end position="282"/>
    </location>
</feature>
<dbReference type="SMART" id="SM00214">
    <property type="entry name" value="VWC"/>
    <property type="match status" value="3"/>
</dbReference>
<feature type="compositionally biased region" description="Low complexity" evidence="1">
    <location>
        <begin position="900"/>
        <end position="920"/>
    </location>
</feature>
<evidence type="ECO:0000256" key="1">
    <source>
        <dbReference type="SAM" id="MobiDB-lite"/>
    </source>
</evidence>
<evidence type="ECO:0000256" key="2">
    <source>
        <dbReference type="SAM" id="Phobius"/>
    </source>
</evidence>
<dbReference type="EMBL" id="DF144280">
    <property type="protein sequence ID" value="GAA56512.1"/>
    <property type="molecule type" value="Genomic_DNA"/>
</dbReference>
<accession>G7YU82</accession>
<evidence type="ECO:0000313" key="4">
    <source>
        <dbReference type="EMBL" id="GAA56512.1"/>
    </source>
</evidence>
<feature type="region of interest" description="Disordered" evidence="1">
    <location>
        <begin position="1293"/>
        <end position="1313"/>
    </location>
</feature>
<reference evidence="4" key="1">
    <citation type="journal article" date="2011" name="Genome Biol.">
        <title>The draft genome of the carcinogenic human liver fluke Clonorchis sinensis.</title>
        <authorList>
            <person name="Wang X."/>
            <person name="Chen W."/>
            <person name="Huang Y."/>
            <person name="Sun J."/>
            <person name="Men J."/>
            <person name="Liu H."/>
            <person name="Luo F."/>
            <person name="Guo L."/>
            <person name="Lv X."/>
            <person name="Deng C."/>
            <person name="Zhou C."/>
            <person name="Fan Y."/>
            <person name="Li X."/>
            <person name="Huang L."/>
            <person name="Hu Y."/>
            <person name="Liang C."/>
            <person name="Hu X."/>
            <person name="Xu J."/>
            <person name="Yu X."/>
        </authorList>
    </citation>
    <scope>NUCLEOTIDE SEQUENCE [LARGE SCALE GENOMIC DNA]</scope>
    <source>
        <strain evidence="4">Henan</strain>
    </source>
</reference>
<dbReference type="SUPFAM" id="SSF57603">
    <property type="entry name" value="FnI-like domain"/>
    <property type="match status" value="1"/>
</dbReference>
<dbReference type="Proteomes" id="UP000008909">
    <property type="component" value="Unassembled WGS sequence"/>
</dbReference>
<feature type="compositionally biased region" description="Polar residues" evidence="1">
    <location>
        <begin position="1222"/>
        <end position="1241"/>
    </location>
</feature>
<evidence type="ECO:0000259" key="3">
    <source>
        <dbReference type="PROSITE" id="PS50184"/>
    </source>
</evidence>
<keyword evidence="2" id="KW-0812">Transmembrane</keyword>
<proteinExistence type="predicted"/>
<feature type="region of interest" description="Disordered" evidence="1">
    <location>
        <begin position="967"/>
        <end position="992"/>
    </location>
</feature>
<sequence>MLMLCVSGIYMHLCGRSYIISHKPNPCYSGYQSHPFAVLVMDSRCLNSTRPQLTYFLRILLILSCSVHWVSSRANFLKHTFPLQTHLEPTFIYSKPQRSVTRGGQLHFLHIKNCNNLAFFPIRFVNFTGQKYCEFISSFHLYHWFIISPFVRTTKCVYPRVQMLGILILIYFSFPLSCMVEALTSQDQSMSGPSSSVDLLTKEHLKSYCIDSNGTHRGLFSSWIENSTCRCICSPIARMAVSVCEGCSVMRDQSVARSHQPIARSNEHLMDHGDQDSSEDRTGKVKRRGCLYPLTGVHYRHTEIWMSVKTPCGKCRCEDGAIKCTNEPHHCPMLCLPGQKSSPPGPCCETTCRGKAVANLSLNFANCLQPKTGVIHAHGDHIWLPGSCVDQQCHCVNGRWDCLDYCAPLLELPCQRESVIIWDPFCCPRCAGTAECTVNMYTDVDNTTSPDGLMTLSMGALTTFKPESSDHMRETRLQRLPQSGWDSPRENRSRTLKEVTISPGSEVALQEGYCFCLNSTILCSRQGRNIWHDEDCYFADGTEETYYPPEAQWIPHGDPCTECRCLHNRTYTCAPKKCTNLFLCPSGQKPIAEAGECCPSTCGFRTKSGDAETALTQLPLQRKEHVNTKPTAIGQPPPESVMQTKASPVDKLPRVMEGAEIKAPQAASTGGCPALDGADIRQMAPFPPGSRLMLTRPCRSLLCVCAHDHRWLCTDHCQPCIRTFDSIEKMDQMPQPPPGRCCPPCDRVGSGSLTGWSHNTQFNLDTTSAARGKINENYENSRYNSFLAPSISVPGMDSSFFIGRTEGRQQSVTNEQLKRTLKIYVLVASSIMLCILGFPMALFIAWFVISRRRRRRRRLRQYQARFKRRKQLHSGLNPAIIPQMKSTLNRNKTDSRYTFPDSSASPQTSSSHPTSPLQPQASRILSYSCKSNLQDTEDSMQTSEEEIGANKAGNDERCVVTESTKREDFDIPPSGTPSMGTKSVPSSPILFTGKPRRVKSALKSTKPLADTCSGEPKRAVVPTKNTHYQTIDCRLFAPHLAVSNAKLADSDNKSSVRRTASNILTRVPVATNRQVKLTRASTWLTGARTTSPQLNCLPLLPSKLRDTQQFSGQSLGRDASLDKRRKSSSPEESDPAIEHSTAHRRNPKAPIETRTEPIKTELQTAIQPNTVRTFTNCSKNMSEEQQPDQRLVKHHFAHAHRPTSIATRPPVRTSGFGRAPAQIQQEEPVSPETDNTSITDSQTPVMEKPLISETSPVQCMSPATETVYRAPSSMDFQQFVSSEELMDMDVVSSKPKQLMESSSTWPRPRYPETDETCKTIKSTMPSTSTFSTDFISLHPVP</sequence>
<reference key="2">
    <citation type="submission" date="2011-10" db="EMBL/GenBank/DDBJ databases">
        <title>The genome and transcriptome sequence of Clonorchis sinensis provide insights into the carcinogenic liver fluke.</title>
        <authorList>
            <person name="Wang X."/>
            <person name="Huang Y."/>
            <person name="Chen W."/>
            <person name="Liu H."/>
            <person name="Guo L."/>
            <person name="Chen Y."/>
            <person name="Luo F."/>
            <person name="Zhou W."/>
            <person name="Sun J."/>
            <person name="Mao Q."/>
            <person name="Liang P."/>
            <person name="Zhou C."/>
            <person name="Tian Y."/>
            <person name="Men J."/>
            <person name="Lv X."/>
            <person name="Huang L."/>
            <person name="Zhou J."/>
            <person name="Hu Y."/>
            <person name="Li R."/>
            <person name="Zhang F."/>
            <person name="Lei H."/>
            <person name="Li X."/>
            <person name="Hu X."/>
            <person name="Liang C."/>
            <person name="Xu J."/>
            <person name="Wu Z."/>
            <person name="Yu X."/>
        </authorList>
    </citation>
    <scope>NUCLEOTIDE SEQUENCE</scope>
    <source>
        <strain>Henan</strain>
    </source>
</reference>